<dbReference type="InterPro" id="IPR050196">
    <property type="entry name" value="Cytochrome_P450_Monoox"/>
</dbReference>
<dbReference type="STRING" id="1202772.A0A1V9YJX4"/>
<dbReference type="PANTHER" id="PTHR24291:SF50">
    <property type="entry name" value="BIFUNCTIONAL ALBAFLAVENONE MONOOXYGENASE_TERPENE SYNTHASE"/>
    <property type="match status" value="1"/>
</dbReference>
<dbReference type="GO" id="GO:0005506">
    <property type="term" value="F:iron ion binding"/>
    <property type="evidence" value="ECO:0007669"/>
    <property type="project" value="InterPro"/>
</dbReference>
<keyword evidence="10" id="KW-1185">Reference proteome</keyword>
<proteinExistence type="inferred from homology"/>
<dbReference type="InterPro" id="IPR001128">
    <property type="entry name" value="Cyt_P450"/>
</dbReference>
<keyword evidence="6 8" id="KW-0503">Monooxygenase</keyword>
<dbReference type="PANTHER" id="PTHR24291">
    <property type="entry name" value="CYTOCHROME P450 FAMILY 4"/>
    <property type="match status" value="1"/>
</dbReference>
<dbReference type="GO" id="GO:0004497">
    <property type="term" value="F:monooxygenase activity"/>
    <property type="evidence" value="ECO:0007669"/>
    <property type="project" value="UniProtKB-KW"/>
</dbReference>
<evidence type="ECO:0000256" key="2">
    <source>
        <dbReference type="ARBA" id="ARBA00022617"/>
    </source>
</evidence>
<sequence>MLDFGSTGSLGVTAISLGLVWLYLHLGRNEPFATGFTFPKHMHQPFVGIIRWLQTVDSAKALFVDAADDEGIVSFKLVMANVVSVTKAAHLRQIVCATNHRVVVPIIAHHIRKLLGDKTLLLLVHDEWKAHRRLIARAFHWQSLAAMVPTMSNSSDTFVSMALATSATGAPIDVYPLLKLAALDTIGLTGFGYNFGALTEGKNAVATAFEFLLEETSRRGFTETLHPTSMFYWLPTAANRRYHEQSNILRSALNEVIAKRMADQSGTVYNDLLASMLAAAAEEETVVTADTFADNVLSFLFAGFDTTSTGLAYTCYLLSMYLDVQEKAVAEIDAVLGTAAITYDALQNLPYMTAVVTEALRLFPPAPITTRTLENDLIISGRTIPKDTMIYMPIWFINRSKHNWGEDADEFKPERHLVKDEDETMPAKDRAYRTMTFSGGPRNCVGLRFAMMETVITLVSLLRRCRLSRPADAPPITIKISSILQVPENGVWVNVMPVAASG</sequence>
<evidence type="ECO:0000256" key="7">
    <source>
        <dbReference type="PIRSR" id="PIRSR602401-1"/>
    </source>
</evidence>
<evidence type="ECO:0000256" key="6">
    <source>
        <dbReference type="ARBA" id="ARBA00023033"/>
    </source>
</evidence>
<dbReference type="PRINTS" id="PR00463">
    <property type="entry name" value="EP450I"/>
</dbReference>
<keyword evidence="4 8" id="KW-0560">Oxidoreductase</keyword>
<evidence type="ECO:0000256" key="1">
    <source>
        <dbReference type="ARBA" id="ARBA00010617"/>
    </source>
</evidence>
<keyword evidence="2 7" id="KW-0349">Heme</keyword>
<dbReference type="InterPro" id="IPR002401">
    <property type="entry name" value="Cyt_P450_E_grp-I"/>
</dbReference>
<accession>A0A1V9YJX4</accession>
<dbReference type="AlphaFoldDB" id="A0A1V9YJX4"/>
<dbReference type="Proteomes" id="UP000243579">
    <property type="component" value="Unassembled WGS sequence"/>
</dbReference>
<evidence type="ECO:0000256" key="5">
    <source>
        <dbReference type="ARBA" id="ARBA00023004"/>
    </source>
</evidence>
<feature type="binding site" description="axial binding residue" evidence="7">
    <location>
        <position position="444"/>
    </location>
    <ligand>
        <name>heme</name>
        <dbReference type="ChEBI" id="CHEBI:30413"/>
    </ligand>
    <ligandPart>
        <name>Fe</name>
        <dbReference type="ChEBI" id="CHEBI:18248"/>
    </ligandPart>
</feature>
<reference evidence="9 10" key="1">
    <citation type="journal article" date="2014" name="Genome Biol. Evol.">
        <title>The secreted proteins of Achlya hypogyna and Thraustotheca clavata identify the ancestral oomycete secretome and reveal gene acquisitions by horizontal gene transfer.</title>
        <authorList>
            <person name="Misner I."/>
            <person name="Blouin N."/>
            <person name="Leonard G."/>
            <person name="Richards T.A."/>
            <person name="Lane C.E."/>
        </authorList>
    </citation>
    <scope>NUCLEOTIDE SEQUENCE [LARGE SCALE GENOMIC DNA]</scope>
    <source>
        <strain evidence="9 10">ATCC 48635</strain>
    </source>
</reference>
<evidence type="ECO:0000313" key="10">
    <source>
        <dbReference type="Proteomes" id="UP000243579"/>
    </source>
</evidence>
<organism evidence="9 10">
    <name type="scientific">Achlya hypogyna</name>
    <name type="common">Oomycete</name>
    <name type="synonym">Protoachlya hypogyna</name>
    <dbReference type="NCBI Taxonomy" id="1202772"/>
    <lineage>
        <taxon>Eukaryota</taxon>
        <taxon>Sar</taxon>
        <taxon>Stramenopiles</taxon>
        <taxon>Oomycota</taxon>
        <taxon>Saprolegniomycetes</taxon>
        <taxon>Saprolegniales</taxon>
        <taxon>Achlyaceae</taxon>
        <taxon>Achlya</taxon>
    </lineage>
</organism>
<dbReference type="Gene3D" id="1.10.630.10">
    <property type="entry name" value="Cytochrome P450"/>
    <property type="match status" value="1"/>
</dbReference>
<protein>
    <submittedName>
        <fullName evidence="9">Cytochrome P450</fullName>
    </submittedName>
</protein>
<dbReference type="InterPro" id="IPR036396">
    <property type="entry name" value="Cyt_P450_sf"/>
</dbReference>
<dbReference type="InterPro" id="IPR017972">
    <property type="entry name" value="Cyt_P450_CS"/>
</dbReference>
<evidence type="ECO:0000313" key="9">
    <source>
        <dbReference type="EMBL" id="OQR86019.1"/>
    </source>
</evidence>
<dbReference type="PROSITE" id="PS00086">
    <property type="entry name" value="CYTOCHROME_P450"/>
    <property type="match status" value="1"/>
</dbReference>
<dbReference type="Pfam" id="PF00067">
    <property type="entry name" value="p450"/>
    <property type="match status" value="1"/>
</dbReference>
<evidence type="ECO:0000256" key="8">
    <source>
        <dbReference type="RuleBase" id="RU000461"/>
    </source>
</evidence>
<comment type="similarity">
    <text evidence="1 8">Belongs to the cytochrome P450 family.</text>
</comment>
<dbReference type="SUPFAM" id="SSF48264">
    <property type="entry name" value="Cytochrome P450"/>
    <property type="match status" value="1"/>
</dbReference>
<evidence type="ECO:0000256" key="3">
    <source>
        <dbReference type="ARBA" id="ARBA00022723"/>
    </source>
</evidence>
<name>A0A1V9YJX4_ACHHY</name>
<keyword evidence="5 7" id="KW-0408">Iron</keyword>
<comment type="cofactor">
    <cofactor evidence="7">
        <name>heme</name>
        <dbReference type="ChEBI" id="CHEBI:30413"/>
    </cofactor>
</comment>
<dbReference type="GO" id="GO:0020037">
    <property type="term" value="F:heme binding"/>
    <property type="evidence" value="ECO:0007669"/>
    <property type="project" value="InterPro"/>
</dbReference>
<dbReference type="GO" id="GO:0016705">
    <property type="term" value="F:oxidoreductase activity, acting on paired donors, with incorporation or reduction of molecular oxygen"/>
    <property type="evidence" value="ECO:0007669"/>
    <property type="project" value="InterPro"/>
</dbReference>
<dbReference type="EMBL" id="JNBR01001541">
    <property type="protein sequence ID" value="OQR86019.1"/>
    <property type="molecule type" value="Genomic_DNA"/>
</dbReference>
<dbReference type="PRINTS" id="PR00385">
    <property type="entry name" value="P450"/>
</dbReference>
<keyword evidence="3 7" id="KW-0479">Metal-binding</keyword>
<gene>
    <name evidence="9" type="ORF">ACHHYP_11088</name>
</gene>
<comment type="caution">
    <text evidence="9">The sequence shown here is derived from an EMBL/GenBank/DDBJ whole genome shotgun (WGS) entry which is preliminary data.</text>
</comment>
<evidence type="ECO:0000256" key="4">
    <source>
        <dbReference type="ARBA" id="ARBA00023002"/>
    </source>
</evidence>
<dbReference type="OrthoDB" id="1470350at2759"/>